<feature type="transmembrane region" description="Helical" evidence="6">
    <location>
        <begin position="83"/>
        <end position="103"/>
    </location>
</feature>
<feature type="transmembrane region" description="Helical" evidence="6">
    <location>
        <begin position="38"/>
        <end position="63"/>
    </location>
</feature>
<gene>
    <name evidence="7" type="ORF">I5U57_05035</name>
</gene>
<dbReference type="AlphaFoldDB" id="A0AA40Y3A1"/>
<proteinExistence type="predicted"/>
<accession>A0AA40Y3A1</accession>
<feature type="transmembrane region" description="Helical" evidence="6">
    <location>
        <begin position="322"/>
        <end position="341"/>
    </location>
</feature>
<feature type="transmembrane region" description="Helical" evidence="6">
    <location>
        <begin position="173"/>
        <end position="192"/>
    </location>
</feature>
<dbReference type="GO" id="GO:0005886">
    <property type="term" value="C:plasma membrane"/>
    <property type="evidence" value="ECO:0007669"/>
    <property type="project" value="UniProtKB-SubCell"/>
</dbReference>
<dbReference type="EMBL" id="JADUNO010000010">
    <property type="protein sequence ID" value="MBH1638813.1"/>
    <property type="molecule type" value="Genomic_DNA"/>
</dbReference>
<evidence type="ECO:0000256" key="3">
    <source>
        <dbReference type="ARBA" id="ARBA00022692"/>
    </source>
</evidence>
<keyword evidence="2" id="KW-1003">Cell membrane</keyword>
<sequence length="402" mass="43720">MHYRRILSGAATQILSSVANLVFNLALARQVSPESYGIFAIGFASMLLAAGLAQAAFLTPMTFYTAGKSKTYNRTIQRRTLKLLTAISGFTLPVIIAAGFVLWDNAEQRNIFAIFSLIGFANIFREFFVRCLLDRKSFAASTLANLSFLGVMATLEISLLILGSTNLVDHLTAYLIALAAAAVTASLFAKLNPFALPKKSDARLLYFLLRSGKWSCITTIAFNIRTQAPNLFAFGFIGLTGIAQLNSHRILVSPLLLIIPAITPTLLRTLAESHKNSTDNQEVRTGKLAVIAMAIGTTYTCALAIIYPTLLHHIFPKYKSDWFILTGWGVYGTTVFVRSIIDVSIQAKGRFRSASLASTGISAISIPIAIVLSWAFAERGALLSIIVAELMLLITLAQVSRK</sequence>
<evidence type="ECO:0000256" key="1">
    <source>
        <dbReference type="ARBA" id="ARBA00004651"/>
    </source>
</evidence>
<evidence type="ECO:0000256" key="5">
    <source>
        <dbReference type="ARBA" id="ARBA00023136"/>
    </source>
</evidence>
<reference evidence="7" key="1">
    <citation type="submission" date="2020-11" db="EMBL/GenBank/DDBJ databases">
        <title>Enhanced detection system for hospital associated transmission using whole genome sequencing surveillance.</title>
        <authorList>
            <person name="Harrison L.H."/>
            <person name="Van Tyne D."/>
            <person name="Marsh J.W."/>
            <person name="Griffith M.P."/>
            <person name="Snyder D.J."/>
            <person name="Cooper V.S."/>
            <person name="Mustapha M."/>
        </authorList>
    </citation>
    <scope>NUCLEOTIDE SEQUENCE</scope>
    <source>
        <strain evidence="7">STEN00092</strain>
    </source>
</reference>
<evidence type="ECO:0008006" key="9">
    <source>
        <dbReference type="Google" id="ProtNLM"/>
    </source>
</evidence>
<dbReference type="InterPro" id="IPR050833">
    <property type="entry name" value="Poly_Biosynth_Transport"/>
</dbReference>
<feature type="transmembrane region" description="Helical" evidence="6">
    <location>
        <begin position="140"/>
        <end position="161"/>
    </location>
</feature>
<organism evidence="7 8">
    <name type="scientific">Stenotrophomonas maltophilia</name>
    <name type="common">Pseudomonas maltophilia</name>
    <name type="synonym">Xanthomonas maltophilia</name>
    <dbReference type="NCBI Taxonomy" id="40324"/>
    <lineage>
        <taxon>Bacteria</taxon>
        <taxon>Pseudomonadati</taxon>
        <taxon>Pseudomonadota</taxon>
        <taxon>Gammaproteobacteria</taxon>
        <taxon>Lysobacterales</taxon>
        <taxon>Lysobacteraceae</taxon>
        <taxon>Stenotrophomonas</taxon>
        <taxon>Stenotrophomonas maltophilia group</taxon>
    </lineage>
</organism>
<keyword evidence="4 6" id="KW-1133">Transmembrane helix</keyword>
<evidence type="ECO:0000313" key="8">
    <source>
        <dbReference type="Proteomes" id="UP000616785"/>
    </source>
</evidence>
<dbReference type="PANTHER" id="PTHR30250:SF11">
    <property type="entry name" value="O-ANTIGEN TRANSPORTER-RELATED"/>
    <property type="match status" value="1"/>
</dbReference>
<evidence type="ECO:0000256" key="2">
    <source>
        <dbReference type="ARBA" id="ARBA00022475"/>
    </source>
</evidence>
<dbReference type="Proteomes" id="UP000616785">
    <property type="component" value="Unassembled WGS sequence"/>
</dbReference>
<evidence type="ECO:0000256" key="6">
    <source>
        <dbReference type="SAM" id="Phobius"/>
    </source>
</evidence>
<protein>
    <recommendedName>
        <fullName evidence="9">Polysaccharide biosynthesis protein</fullName>
    </recommendedName>
</protein>
<feature type="transmembrane region" description="Helical" evidence="6">
    <location>
        <begin position="288"/>
        <end position="310"/>
    </location>
</feature>
<comment type="caution">
    <text evidence="7">The sequence shown here is derived from an EMBL/GenBank/DDBJ whole genome shotgun (WGS) entry which is preliminary data.</text>
</comment>
<keyword evidence="3 6" id="KW-0812">Transmembrane</keyword>
<feature type="transmembrane region" description="Helical" evidence="6">
    <location>
        <begin position="250"/>
        <end position="267"/>
    </location>
</feature>
<evidence type="ECO:0000313" key="7">
    <source>
        <dbReference type="EMBL" id="MBH1638813.1"/>
    </source>
</evidence>
<keyword evidence="5 6" id="KW-0472">Membrane</keyword>
<feature type="transmembrane region" description="Helical" evidence="6">
    <location>
        <begin position="109"/>
        <end position="128"/>
    </location>
</feature>
<name>A0AA40Y3A1_STEMA</name>
<comment type="subcellular location">
    <subcellularLocation>
        <location evidence="1">Cell membrane</location>
        <topology evidence="1">Multi-pass membrane protein</topology>
    </subcellularLocation>
</comment>
<feature type="transmembrane region" description="Helical" evidence="6">
    <location>
        <begin position="353"/>
        <end position="375"/>
    </location>
</feature>
<evidence type="ECO:0000256" key="4">
    <source>
        <dbReference type="ARBA" id="ARBA00022989"/>
    </source>
</evidence>
<feature type="transmembrane region" description="Helical" evidence="6">
    <location>
        <begin position="381"/>
        <end position="399"/>
    </location>
</feature>
<dbReference type="PANTHER" id="PTHR30250">
    <property type="entry name" value="PST FAMILY PREDICTED COLANIC ACID TRANSPORTER"/>
    <property type="match status" value="1"/>
</dbReference>